<sequence>MATVEDKKALQRLRALAERLNLLGRGVVLSSANKATLSPAELVTAFVDASAQSPSTAASPTGRPPGYSRKDSTQSVLSKPSMLRNRTNSRVRFDGTESPRHQSKQASPRSPGRELRTGFNRSQSDFSCTSFTDFNRKQASQRDTDTAAPAFLEFLIAVLKGDQEQRVGVVSPPSPPMMAVPNTVSGGDVVLDLKLDNDFGRSVSAHPEDDNASALTYHSYCDAMVAGAGAEEKEVISAEVLKLGGTEGKQTMRIAFKSKCLRTQNEWQKQLLAQQRALLDVVTGRLKEAERTLKEDEEVKEEERELLRGFRKIVRRERGSEDTQLPAEIFVVEKRQKLRDEAEELCRILSYPCHAFNSFSRATEALTEASQETIHRVVSLVSRGSVHSMVSTRGADLLEGRPGDKLPDWRCRALCTTGRGAGNVMIERPTQIVFLGMAWLMRGLPEEWQQQGVYVVLITEADEFEEVGRQLLASGEGEIREKLRAKGICDYLIHPLSLDSLSKVVSEAGQRRLEEYLLLDILGRGATACVHKAKRLRDNETIALKEINMRRLKNANEEIERELRLLRELSWPTVVFTLDTWENHTEKLRYVVMPLLDGGSLLQRIEAARGAESEEVQHSVELVADWYVQTLHGLAYLHWRGVIHRDIKPGNLLIATNNRLLQIGDLGSAMLLPGTGPFPNPHAKVVAPVTSPSYASPEALLQETYFAASDLWCVGVSFFEALTLHPLFPDVQSMAEAQEHVRAFDPSMAGPTNGATNYAVAALSTLNQLRCSSSSSPAAVELAGELPELVRPDLMQRPTASGIASRYFCMKRIKLILKETGAVPKGMVSTHMEDYKALLKQSQAAKNTTPDAAGLEPVDLPLGRGRGPRQRH</sequence>
<dbReference type="PANTHER" id="PTHR24361">
    <property type="entry name" value="MITOGEN-ACTIVATED KINASE KINASE KINASE"/>
    <property type="match status" value="1"/>
</dbReference>
<feature type="coiled-coil region" evidence="4">
    <location>
        <begin position="542"/>
        <end position="569"/>
    </location>
</feature>
<evidence type="ECO:0000313" key="7">
    <source>
        <dbReference type="EMBL" id="CAE7478092.1"/>
    </source>
</evidence>
<gene>
    <name evidence="7" type="primary">Nek4</name>
    <name evidence="7" type="ORF">SPIL2461_LOCUS12180</name>
</gene>
<dbReference type="InterPro" id="IPR053235">
    <property type="entry name" value="Ser_Thr_kinase"/>
</dbReference>
<feature type="binding site" evidence="3">
    <location>
        <position position="545"/>
    </location>
    <ligand>
        <name>ATP</name>
        <dbReference type="ChEBI" id="CHEBI:30616"/>
    </ligand>
</feature>
<comment type="caution">
    <text evidence="7">The sequence shown here is derived from an EMBL/GenBank/DDBJ whole genome shotgun (WGS) entry which is preliminary data.</text>
</comment>
<evidence type="ECO:0000256" key="5">
    <source>
        <dbReference type="SAM" id="MobiDB-lite"/>
    </source>
</evidence>
<evidence type="ECO:0000256" key="4">
    <source>
        <dbReference type="SAM" id="Coils"/>
    </source>
</evidence>
<dbReference type="Pfam" id="PF00069">
    <property type="entry name" value="Pkinase"/>
    <property type="match status" value="1"/>
</dbReference>
<dbReference type="InterPro" id="IPR008271">
    <property type="entry name" value="Ser/Thr_kinase_AS"/>
</dbReference>
<dbReference type="PROSITE" id="PS00108">
    <property type="entry name" value="PROTEIN_KINASE_ST"/>
    <property type="match status" value="1"/>
</dbReference>
<dbReference type="OrthoDB" id="445727at2759"/>
<evidence type="ECO:0000256" key="1">
    <source>
        <dbReference type="ARBA" id="ARBA00022741"/>
    </source>
</evidence>
<dbReference type="SMART" id="SM00220">
    <property type="entry name" value="S_TKc"/>
    <property type="match status" value="1"/>
</dbReference>
<dbReference type="Gene3D" id="1.10.510.10">
    <property type="entry name" value="Transferase(Phosphotransferase) domain 1"/>
    <property type="match status" value="1"/>
</dbReference>
<keyword evidence="2 3" id="KW-0067">ATP-binding</keyword>
<dbReference type="PROSITE" id="PS00107">
    <property type="entry name" value="PROTEIN_KINASE_ATP"/>
    <property type="match status" value="1"/>
</dbReference>
<dbReference type="GO" id="GO:0004674">
    <property type="term" value="F:protein serine/threonine kinase activity"/>
    <property type="evidence" value="ECO:0007669"/>
    <property type="project" value="TreeGrafter"/>
</dbReference>
<keyword evidence="8" id="KW-1185">Reference proteome</keyword>
<evidence type="ECO:0000313" key="8">
    <source>
        <dbReference type="Proteomes" id="UP000649617"/>
    </source>
</evidence>
<keyword evidence="4" id="KW-0175">Coiled coil</keyword>
<dbReference type="Proteomes" id="UP000649617">
    <property type="component" value="Unassembled WGS sequence"/>
</dbReference>
<dbReference type="AlphaFoldDB" id="A0A812SH39"/>
<evidence type="ECO:0000259" key="6">
    <source>
        <dbReference type="PROSITE" id="PS50011"/>
    </source>
</evidence>
<protein>
    <submittedName>
        <fullName evidence="7">Nek4 protein</fullName>
    </submittedName>
</protein>
<feature type="region of interest" description="Disordered" evidence="5">
    <location>
        <begin position="50"/>
        <end position="121"/>
    </location>
</feature>
<evidence type="ECO:0000256" key="3">
    <source>
        <dbReference type="PROSITE-ProRule" id="PRU10141"/>
    </source>
</evidence>
<dbReference type="PROSITE" id="PS50011">
    <property type="entry name" value="PROTEIN_KINASE_DOM"/>
    <property type="match status" value="1"/>
</dbReference>
<proteinExistence type="predicted"/>
<feature type="region of interest" description="Disordered" evidence="5">
    <location>
        <begin position="842"/>
        <end position="872"/>
    </location>
</feature>
<feature type="coiled-coil region" evidence="4">
    <location>
        <begin position="272"/>
        <end position="306"/>
    </location>
</feature>
<organism evidence="7 8">
    <name type="scientific">Symbiodinium pilosum</name>
    <name type="common">Dinoflagellate</name>
    <dbReference type="NCBI Taxonomy" id="2952"/>
    <lineage>
        <taxon>Eukaryota</taxon>
        <taxon>Sar</taxon>
        <taxon>Alveolata</taxon>
        <taxon>Dinophyceae</taxon>
        <taxon>Suessiales</taxon>
        <taxon>Symbiodiniaceae</taxon>
        <taxon>Symbiodinium</taxon>
    </lineage>
</organism>
<dbReference type="InterPro" id="IPR011009">
    <property type="entry name" value="Kinase-like_dom_sf"/>
</dbReference>
<feature type="compositionally biased region" description="Low complexity" evidence="5">
    <location>
        <begin position="50"/>
        <end position="61"/>
    </location>
</feature>
<evidence type="ECO:0000256" key="2">
    <source>
        <dbReference type="ARBA" id="ARBA00022840"/>
    </source>
</evidence>
<dbReference type="InterPro" id="IPR000719">
    <property type="entry name" value="Prot_kinase_dom"/>
</dbReference>
<accession>A0A812SH39</accession>
<dbReference type="EMBL" id="CAJNIZ010024570">
    <property type="protein sequence ID" value="CAE7478092.1"/>
    <property type="molecule type" value="Genomic_DNA"/>
</dbReference>
<feature type="compositionally biased region" description="Polar residues" evidence="5">
    <location>
        <begin position="73"/>
        <end position="90"/>
    </location>
</feature>
<dbReference type="SUPFAM" id="SSF56112">
    <property type="entry name" value="Protein kinase-like (PK-like)"/>
    <property type="match status" value="1"/>
</dbReference>
<dbReference type="InterPro" id="IPR017441">
    <property type="entry name" value="Protein_kinase_ATP_BS"/>
</dbReference>
<dbReference type="GO" id="GO:0005737">
    <property type="term" value="C:cytoplasm"/>
    <property type="evidence" value="ECO:0007669"/>
    <property type="project" value="TreeGrafter"/>
</dbReference>
<feature type="compositionally biased region" description="Basic and acidic residues" evidence="5">
    <location>
        <begin position="91"/>
        <end position="100"/>
    </location>
</feature>
<name>A0A812SH39_SYMPI</name>
<dbReference type="GO" id="GO:0005524">
    <property type="term" value="F:ATP binding"/>
    <property type="evidence" value="ECO:0007669"/>
    <property type="project" value="UniProtKB-UniRule"/>
</dbReference>
<feature type="domain" description="Protein kinase" evidence="6">
    <location>
        <begin position="516"/>
        <end position="808"/>
    </location>
</feature>
<keyword evidence="1 3" id="KW-0547">Nucleotide-binding</keyword>
<reference evidence="7" key="1">
    <citation type="submission" date="2021-02" db="EMBL/GenBank/DDBJ databases">
        <authorList>
            <person name="Dougan E. K."/>
            <person name="Rhodes N."/>
            <person name="Thang M."/>
            <person name="Chan C."/>
        </authorList>
    </citation>
    <scope>NUCLEOTIDE SEQUENCE</scope>
</reference>